<dbReference type="PANTHER" id="PTHR20992">
    <property type="entry name" value="AT15442P-RELATED"/>
    <property type="match status" value="1"/>
</dbReference>
<evidence type="ECO:0000313" key="2">
    <source>
        <dbReference type="EMBL" id="AEH06238.1"/>
    </source>
</evidence>
<name>F8ANP0_METOI</name>
<dbReference type="NCBIfam" id="TIGR00271">
    <property type="entry name" value="uncharacterized hydrophobic domain"/>
    <property type="match status" value="1"/>
</dbReference>
<dbReference type="Pfam" id="PF04087">
    <property type="entry name" value="DUF389"/>
    <property type="match status" value="1"/>
</dbReference>
<dbReference type="HOGENOM" id="CLU_945320_0_0_2"/>
<dbReference type="NCBIfam" id="TIGR00341">
    <property type="entry name" value="TIGR00341 family protein"/>
    <property type="match status" value="1"/>
</dbReference>
<proteinExistence type="predicted"/>
<evidence type="ECO:0000313" key="3">
    <source>
        <dbReference type="Proteomes" id="UP000009296"/>
    </source>
</evidence>
<feature type="transmembrane region" description="Helical" evidence="1">
    <location>
        <begin position="138"/>
        <end position="161"/>
    </location>
</feature>
<dbReference type="EMBL" id="CP002792">
    <property type="protein sequence ID" value="AEH06238.1"/>
    <property type="molecule type" value="Genomic_DNA"/>
</dbReference>
<protein>
    <recommendedName>
        <fullName evidence="4">TIGR00341 family protein</fullName>
    </recommendedName>
</protein>
<dbReference type="AlphaFoldDB" id="F8ANP0"/>
<feature type="transmembrane region" description="Helical" evidence="1">
    <location>
        <begin position="207"/>
        <end position="227"/>
    </location>
</feature>
<sequence>MSYIKYIKIIVPKKLLNEVEDILKEHNAYSISIIEPLKTSIKDGVIITCNAKTNDAEKIVIKLRKMGIGEKGYGSINIMPANITFSCRDEGLASSKLSPLELYYKATSMVKLSKDVIIKIVLASVMGVIGLIEHNIPTLIGAMIIAPLVDTVMASAIGNVIREKKLVYKGMKKEIICTLIVIACAFLLGILFDIPKPIITTYLHENTLLLSAIIAIIAGVSGGMSIASGKDYEIIGVTIDVSILIPALLVGLALSTQDIALIYTTFVFLIINIILLDIGGYVGLKYKLWNHR</sequence>
<keyword evidence="1" id="KW-0812">Transmembrane</keyword>
<dbReference type="eggNOG" id="arCOG02264">
    <property type="taxonomic scope" value="Archaea"/>
</dbReference>
<accession>F8ANP0</accession>
<dbReference type="STRING" id="647113.Metok_0246"/>
<dbReference type="KEGG" id="mok:Metok_0246"/>
<keyword evidence="1" id="KW-0472">Membrane</keyword>
<feature type="transmembrane region" description="Helical" evidence="1">
    <location>
        <begin position="260"/>
        <end position="284"/>
    </location>
</feature>
<organism evidence="2 3">
    <name type="scientific">Methanothermococcus okinawensis (strain DSM 14208 / JCM 11175 / IH1)</name>
    <dbReference type="NCBI Taxonomy" id="647113"/>
    <lineage>
        <taxon>Archaea</taxon>
        <taxon>Methanobacteriati</taxon>
        <taxon>Methanobacteriota</taxon>
        <taxon>Methanomada group</taxon>
        <taxon>Methanococci</taxon>
        <taxon>Methanococcales</taxon>
        <taxon>Methanococcaceae</taxon>
        <taxon>Methanothermococcus</taxon>
    </lineage>
</organism>
<evidence type="ECO:0008006" key="4">
    <source>
        <dbReference type="Google" id="ProtNLM"/>
    </source>
</evidence>
<dbReference type="PANTHER" id="PTHR20992:SF9">
    <property type="entry name" value="AT15442P-RELATED"/>
    <property type="match status" value="1"/>
</dbReference>
<reference evidence="2" key="1">
    <citation type="submission" date="2011-05" db="EMBL/GenBank/DDBJ databases">
        <title>Complete sequence of chromosome of Methanothermococcus okinawensis IH1.</title>
        <authorList>
            <consortium name="US DOE Joint Genome Institute"/>
            <person name="Lucas S."/>
            <person name="Han J."/>
            <person name="Lapidus A."/>
            <person name="Cheng J.-F."/>
            <person name="Goodwin L."/>
            <person name="Pitluck S."/>
            <person name="Peters L."/>
            <person name="Mikhailova N."/>
            <person name="Held B."/>
            <person name="Han C."/>
            <person name="Tapia R."/>
            <person name="Land M."/>
            <person name="Hauser L."/>
            <person name="Kyrpides N."/>
            <person name="Ivanova N."/>
            <person name="Pagani I."/>
            <person name="Sieprawska-Lupa M."/>
            <person name="Takai K."/>
            <person name="Miyazaki J."/>
            <person name="Whitman W."/>
            <person name="Woyke T."/>
        </authorList>
    </citation>
    <scope>NUCLEOTIDE SEQUENCE</scope>
    <source>
        <strain evidence="2">IH1</strain>
    </source>
</reference>
<feature type="transmembrane region" description="Helical" evidence="1">
    <location>
        <begin position="116"/>
        <end position="132"/>
    </location>
</feature>
<feature type="transmembrane region" description="Helical" evidence="1">
    <location>
        <begin position="234"/>
        <end position="254"/>
    </location>
</feature>
<dbReference type="Proteomes" id="UP000009296">
    <property type="component" value="Chromosome"/>
</dbReference>
<gene>
    <name evidence="2" type="ordered locus">Metok_0246</name>
</gene>
<evidence type="ECO:0000256" key="1">
    <source>
        <dbReference type="SAM" id="Phobius"/>
    </source>
</evidence>
<keyword evidence="3" id="KW-1185">Reference proteome</keyword>
<keyword evidence="1" id="KW-1133">Transmembrane helix</keyword>
<feature type="transmembrane region" description="Helical" evidence="1">
    <location>
        <begin position="173"/>
        <end position="192"/>
    </location>
</feature>
<dbReference type="InterPro" id="IPR005240">
    <property type="entry name" value="DUF389"/>
</dbReference>